<accession>R2VKN2</accession>
<name>R2VKN2_9ENTE</name>
<dbReference type="EMBL" id="AJDQ01000003">
    <property type="protein sequence ID" value="EOI58216.1"/>
    <property type="molecule type" value="Genomic_DNA"/>
</dbReference>
<comment type="caution">
    <text evidence="1">The sequence shown here is derived from an EMBL/GenBank/DDBJ whole genome shotgun (WGS) entry which is preliminary data.</text>
</comment>
<dbReference type="EMBL" id="ASWH01000002">
    <property type="protein sequence ID" value="EOW79022.1"/>
    <property type="molecule type" value="Genomic_DNA"/>
</dbReference>
<protein>
    <submittedName>
        <fullName evidence="1">Uncharacterized protein</fullName>
    </submittedName>
</protein>
<organism evidence="1 3">
    <name type="scientific">Enterococcus gilvus ATCC BAA-350</name>
    <dbReference type="NCBI Taxonomy" id="1158614"/>
    <lineage>
        <taxon>Bacteria</taxon>
        <taxon>Bacillati</taxon>
        <taxon>Bacillota</taxon>
        <taxon>Bacilli</taxon>
        <taxon>Lactobacillales</taxon>
        <taxon>Enterococcaceae</taxon>
        <taxon>Enterococcus</taxon>
    </lineage>
</organism>
<dbReference type="AlphaFoldDB" id="R2VKN2"/>
<evidence type="ECO:0000313" key="2">
    <source>
        <dbReference type="EMBL" id="EOW79022.1"/>
    </source>
</evidence>
<dbReference type="HOGENOM" id="CLU_3373630_0_0_9"/>
<keyword evidence="4" id="KW-1185">Reference proteome</keyword>
<evidence type="ECO:0000313" key="3">
    <source>
        <dbReference type="Proteomes" id="UP000013750"/>
    </source>
</evidence>
<proteinExistence type="predicted"/>
<gene>
    <name evidence="2" type="ORF">I592_03160</name>
    <name evidence="1" type="ORF">UKC_00288</name>
</gene>
<dbReference type="Proteomes" id="UP000013750">
    <property type="component" value="Unassembled WGS sequence"/>
</dbReference>
<reference evidence="2 4" key="2">
    <citation type="submission" date="2013-03" db="EMBL/GenBank/DDBJ databases">
        <title>The Genome Sequence of Enterococcus gilvus ATCC BAA-350 (PacBio/Illumina hybrid assembly).</title>
        <authorList>
            <consortium name="The Broad Institute Genomics Platform"/>
            <consortium name="The Broad Institute Genome Sequencing Center for Infectious Disease"/>
            <person name="Earl A."/>
            <person name="Russ C."/>
            <person name="Gilmore M."/>
            <person name="Surin D."/>
            <person name="Walker B."/>
            <person name="Young S."/>
            <person name="Zeng Q."/>
            <person name="Gargeya S."/>
            <person name="Fitzgerald M."/>
            <person name="Haas B."/>
            <person name="Abouelleil A."/>
            <person name="Allen A.W."/>
            <person name="Alvarado L."/>
            <person name="Arachchi H.M."/>
            <person name="Berlin A.M."/>
            <person name="Chapman S.B."/>
            <person name="Gainer-Dewar J."/>
            <person name="Goldberg J."/>
            <person name="Griggs A."/>
            <person name="Gujja S."/>
            <person name="Hansen M."/>
            <person name="Howarth C."/>
            <person name="Imamovic A."/>
            <person name="Ireland A."/>
            <person name="Larimer J."/>
            <person name="McCowan C."/>
            <person name="Murphy C."/>
            <person name="Pearson M."/>
            <person name="Poon T.W."/>
            <person name="Priest M."/>
            <person name="Roberts A."/>
            <person name="Saif S."/>
            <person name="Shea T."/>
            <person name="Sisk P."/>
            <person name="Sykes S."/>
            <person name="Wortman J."/>
            <person name="Nusbaum C."/>
            <person name="Birren B."/>
        </authorList>
    </citation>
    <scope>NUCLEOTIDE SEQUENCE [LARGE SCALE GENOMIC DNA]</scope>
    <source>
        <strain evidence="2 4">ATCC BAA-350</strain>
    </source>
</reference>
<evidence type="ECO:0000313" key="1">
    <source>
        <dbReference type="EMBL" id="EOI58216.1"/>
    </source>
</evidence>
<evidence type="ECO:0000313" key="4">
    <source>
        <dbReference type="Proteomes" id="UP000014160"/>
    </source>
</evidence>
<reference evidence="1 3" key="1">
    <citation type="submission" date="2013-02" db="EMBL/GenBank/DDBJ databases">
        <title>The Genome Sequence of Enterococcus gilvus ATCC BAA-350.</title>
        <authorList>
            <consortium name="The Broad Institute Genome Sequencing Platform"/>
            <consortium name="The Broad Institute Genome Sequencing Center for Infectious Disease"/>
            <person name="Earl A.M."/>
            <person name="Gilmore M.S."/>
            <person name="Lebreton F."/>
            <person name="Walker B."/>
            <person name="Young S.K."/>
            <person name="Zeng Q."/>
            <person name="Gargeya S."/>
            <person name="Fitzgerald M."/>
            <person name="Haas B."/>
            <person name="Abouelleil A."/>
            <person name="Alvarado L."/>
            <person name="Arachchi H.M."/>
            <person name="Berlin A.M."/>
            <person name="Chapman S.B."/>
            <person name="Dewar J."/>
            <person name="Goldberg J."/>
            <person name="Griggs A."/>
            <person name="Gujja S."/>
            <person name="Hansen M."/>
            <person name="Howarth C."/>
            <person name="Imamovic A."/>
            <person name="Larimer J."/>
            <person name="McCowan C."/>
            <person name="Murphy C."/>
            <person name="Neiman D."/>
            <person name="Pearson M."/>
            <person name="Priest M."/>
            <person name="Roberts A."/>
            <person name="Saif S."/>
            <person name="Shea T."/>
            <person name="Sisk P."/>
            <person name="Sykes S."/>
            <person name="Wortman J."/>
            <person name="Nusbaum C."/>
            <person name="Birren B."/>
        </authorList>
    </citation>
    <scope>NUCLEOTIDE SEQUENCE [LARGE SCALE GENOMIC DNA]</scope>
    <source>
        <strain evidence="1 3">ATCC BAA-350</strain>
    </source>
</reference>
<dbReference type="Proteomes" id="UP000014160">
    <property type="component" value="Unassembled WGS sequence"/>
</dbReference>
<sequence>MELESKKITIITLVSNRRKQPKFGAIEQKTPIFC</sequence>